<reference evidence="1 2" key="1">
    <citation type="submission" date="2014-12" db="EMBL/GenBank/DDBJ databases">
        <title>Draft genome sequence of Paenibacillus kamchatkensis strain B-2647.</title>
        <authorList>
            <person name="Karlyshev A.V."/>
            <person name="Kudryashova E.B."/>
        </authorList>
    </citation>
    <scope>NUCLEOTIDE SEQUENCE [LARGE SCALE GENOMIC DNA]</scope>
    <source>
        <strain evidence="1 2">VKM B-2647</strain>
    </source>
</reference>
<dbReference type="Proteomes" id="UP000031967">
    <property type="component" value="Unassembled WGS sequence"/>
</dbReference>
<evidence type="ECO:0008006" key="3">
    <source>
        <dbReference type="Google" id="ProtNLM"/>
    </source>
</evidence>
<proteinExistence type="predicted"/>
<dbReference type="EMBL" id="JXAK01000057">
    <property type="protein sequence ID" value="KIL38560.1"/>
    <property type="molecule type" value="Genomic_DNA"/>
</dbReference>
<gene>
    <name evidence="1" type="ORF">SD70_25435</name>
</gene>
<sequence length="65" mass="7520">MKSFFRSLFDDERPRLAEAFHAVKNVFLFASLTVQKSVAQIAVLLNARRTDEARKHFGRRLPFPA</sequence>
<organism evidence="1 2">
    <name type="scientific">Gordoniibacillus kamchatkensis</name>
    <dbReference type="NCBI Taxonomy" id="1590651"/>
    <lineage>
        <taxon>Bacteria</taxon>
        <taxon>Bacillati</taxon>
        <taxon>Bacillota</taxon>
        <taxon>Bacilli</taxon>
        <taxon>Bacillales</taxon>
        <taxon>Paenibacillaceae</taxon>
        <taxon>Gordoniibacillus</taxon>
    </lineage>
</organism>
<evidence type="ECO:0000313" key="1">
    <source>
        <dbReference type="EMBL" id="KIL38560.1"/>
    </source>
</evidence>
<name>A0ABR5ADA4_9BACL</name>
<protein>
    <recommendedName>
        <fullName evidence="3">Transposase</fullName>
    </recommendedName>
</protein>
<accession>A0ABR5ADA4</accession>
<comment type="caution">
    <text evidence="1">The sequence shown here is derived from an EMBL/GenBank/DDBJ whole genome shotgun (WGS) entry which is preliminary data.</text>
</comment>
<evidence type="ECO:0000313" key="2">
    <source>
        <dbReference type="Proteomes" id="UP000031967"/>
    </source>
</evidence>
<keyword evidence="2" id="KW-1185">Reference proteome</keyword>